<organism evidence="1 2">
    <name type="scientific">Rhizobium redzepovicii</name>
    <dbReference type="NCBI Taxonomy" id="2867518"/>
    <lineage>
        <taxon>Bacteria</taxon>
        <taxon>Pseudomonadati</taxon>
        <taxon>Pseudomonadota</taxon>
        <taxon>Alphaproteobacteria</taxon>
        <taxon>Hyphomicrobiales</taxon>
        <taxon>Rhizobiaceae</taxon>
        <taxon>Rhizobium/Agrobacterium group</taxon>
        <taxon>Rhizobium</taxon>
    </lineage>
</organism>
<dbReference type="RefSeq" id="WP_310808329.1">
    <property type="nucleotide sequence ID" value="NZ_JAVLSH010000011.1"/>
</dbReference>
<proteinExistence type="predicted"/>
<keyword evidence="2" id="KW-1185">Reference proteome</keyword>
<evidence type="ECO:0000313" key="2">
    <source>
        <dbReference type="Proteomes" id="UP001269402"/>
    </source>
</evidence>
<dbReference type="Pfam" id="PF01963">
    <property type="entry name" value="TraB_PrgY_gumN"/>
    <property type="match status" value="1"/>
</dbReference>
<name>A0AAW8P6U2_9HYPH</name>
<dbReference type="EMBL" id="JAVLSH010000011">
    <property type="protein sequence ID" value="MDR9762683.1"/>
    <property type="molecule type" value="Genomic_DNA"/>
</dbReference>
<sequence>MAERAKPYLDKRRTMIAVGAAHLPGDDGLVELLRRQGFTVTAVKLNRPGAQPSVIRRNTLVFQ</sequence>
<reference evidence="2" key="1">
    <citation type="submission" date="2023-07" db="EMBL/GenBank/DDBJ databases">
        <title>Genomic characterization of faba bean (Vicia faba) microsymbionts in Mexican soils.</title>
        <authorList>
            <person name="Rivera Orduna F.N."/>
            <person name="Guevara-Luna J."/>
            <person name="Yan J."/>
            <person name="Arroyo-Herrera I."/>
            <person name="Li Y."/>
            <person name="Vasquez-Murrieta M.S."/>
            <person name="Wang E.T."/>
        </authorList>
    </citation>
    <scope>NUCLEOTIDE SEQUENCE [LARGE SCALE GENOMIC DNA]</scope>
    <source>
        <strain evidence="2">CH6</strain>
    </source>
</reference>
<protein>
    <submittedName>
        <fullName evidence="1">TraB/GumN family protein</fullName>
    </submittedName>
</protein>
<dbReference type="Proteomes" id="UP001269402">
    <property type="component" value="Unassembled WGS sequence"/>
</dbReference>
<accession>A0AAW8P6U2</accession>
<dbReference type="AlphaFoldDB" id="A0AAW8P6U2"/>
<comment type="caution">
    <text evidence="1">The sequence shown here is derived from an EMBL/GenBank/DDBJ whole genome shotgun (WGS) entry which is preliminary data.</text>
</comment>
<gene>
    <name evidence="1" type="ORF">RJJ37_24050</name>
</gene>
<dbReference type="InterPro" id="IPR002816">
    <property type="entry name" value="TraB/PrgY/GumN_fam"/>
</dbReference>
<evidence type="ECO:0000313" key="1">
    <source>
        <dbReference type="EMBL" id="MDR9762683.1"/>
    </source>
</evidence>